<dbReference type="SUPFAM" id="SSF51735">
    <property type="entry name" value="NAD(P)-binding Rossmann-fold domains"/>
    <property type="match status" value="1"/>
</dbReference>
<organism evidence="5 6">
    <name type="scientific">Candidatus Thermofonsia Clade 1 bacterium</name>
    <dbReference type="NCBI Taxonomy" id="2364210"/>
    <lineage>
        <taxon>Bacteria</taxon>
        <taxon>Bacillati</taxon>
        <taxon>Chloroflexota</taxon>
        <taxon>Candidatus Thermofontia</taxon>
        <taxon>Candidatus Thermofonsia Clade 1</taxon>
    </lineage>
</organism>
<evidence type="ECO:0000256" key="1">
    <source>
        <dbReference type="ARBA" id="ARBA00010928"/>
    </source>
</evidence>
<dbReference type="Pfam" id="PF22725">
    <property type="entry name" value="GFO_IDH_MocA_C3"/>
    <property type="match status" value="1"/>
</dbReference>
<dbReference type="InterPro" id="IPR055170">
    <property type="entry name" value="GFO_IDH_MocA-like_dom"/>
</dbReference>
<accession>A0A2M8PEV3</accession>
<gene>
    <name evidence="5" type="ORF">CUN49_07245</name>
</gene>
<sequence>MIRWGILSTGRIARAFATALKSLPDAKLLAVGSRHRITADEFAINHDVPRAYDSYEALAADPDVDVIYIGTPHPMHAENTLMCLEAGKHVLCEKPFAMNAAQAQAMIDRARQKRLFLMEAMWTRFIPAVAQAKRLIDQGALGKVWMMSGAFCFRAPYSPKGRLFAPELGGGSLLDVGVYVLSFASWLFGKPKHIHSQARIGFTGVDEHAVMQLVYEDGELAALTSAITLKMPIEVILAGTEGYLTLHEPFYKAQRFTITPVEGEPQTYTVPYEGNGYQFQAMEVMRCLRAGLLESPTMPLEETLQIMQTMDAIRAQWGLTYPNE</sequence>
<proteinExistence type="inferred from homology"/>
<keyword evidence="2" id="KW-0560">Oxidoreductase</keyword>
<dbReference type="AlphaFoldDB" id="A0A2M8PEV3"/>
<protein>
    <submittedName>
        <fullName evidence="5">Dehydrogenase</fullName>
    </submittedName>
</protein>
<dbReference type="InterPro" id="IPR050984">
    <property type="entry name" value="Gfo/Idh/MocA_domain"/>
</dbReference>
<evidence type="ECO:0000313" key="5">
    <source>
        <dbReference type="EMBL" id="PJF36086.1"/>
    </source>
</evidence>
<dbReference type="GO" id="GO:0000166">
    <property type="term" value="F:nucleotide binding"/>
    <property type="evidence" value="ECO:0007669"/>
    <property type="project" value="InterPro"/>
</dbReference>
<dbReference type="PANTHER" id="PTHR22604:SF105">
    <property type="entry name" value="TRANS-1,2-DIHYDROBENZENE-1,2-DIOL DEHYDROGENASE"/>
    <property type="match status" value="1"/>
</dbReference>
<dbReference type="InterPro" id="IPR036291">
    <property type="entry name" value="NAD(P)-bd_dom_sf"/>
</dbReference>
<dbReference type="InterPro" id="IPR000683">
    <property type="entry name" value="Gfo/Idh/MocA-like_OxRdtase_N"/>
</dbReference>
<dbReference type="Gene3D" id="3.30.360.10">
    <property type="entry name" value="Dihydrodipicolinate Reductase, domain 2"/>
    <property type="match status" value="1"/>
</dbReference>
<evidence type="ECO:0000259" key="3">
    <source>
        <dbReference type="Pfam" id="PF01408"/>
    </source>
</evidence>
<dbReference type="EMBL" id="PGTM01000081">
    <property type="protein sequence ID" value="PJF36086.1"/>
    <property type="molecule type" value="Genomic_DNA"/>
</dbReference>
<feature type="domain" description="GFO/IDH/MocA-like oxidoreductase" evidence="4">
    <location>
        <begin position="130"/>
        <end position="244"/>
    </location>
</feature>
<feature type="domain" description="Gfo/Idh/MocA-like oxidoreductase N-terminal" evidence="3">
    <location>
        <begin position="2"/>
        <end position="118"/>
    </location>
</feature>
<evidence type="ECO:0000313" key="6">
    <source>
        <dbReference type="Proteomes" id="UP000229681"/>
    </source>
</evidence>
<dbReference type="Gene3D" id="3.40.50.720">
    <property type="entry name" value="NAD(P)-binding Rossmann-like Domain"/>
    <property type="match status" value="1"/>
</dbReference>
<dbReference type="Proteomes" id="UP000229681">
    <property type="component" value="Unassembled WGS sequence"/>
</dbReference>
<reference evidence="5 6" key="1">
    <citation type="submission" date="2017-11" db="EMBL/GenBank/DDBJ databases">
        <title>Evolution of Phototrophy in the Chloroflexi Phylum Driven by Horizontal Gene Transfer.</title>
        <authorList>
            <person name="Ward L.M."/>
            <person name="Hemp J."/>
            <person name="Shih P.M."/>
            <person name="Mcglynn S.E."/>
            <person name="Fischer W."/>
        </authorList>
    </citation>
    <scope>NUCLEOTIDE SEQUENCE [LARGE SCALE GENOMIC DNA]</scope>
    <source>
        <strain evidence="5">JP3_13</strain>
    </source>
</reference>
<evidence type="ECO:0000259" key="4">
    <source>
        <dbReference type="Pfam" id="PF22725"/>
    </source>
</evidence>
<dbReference type="PANTHER" id="PTHR22604">
    <property type="entry name" value="OXIDOREDUCTASES"/>
    <property type="match status" value="1"/>
</dbReference>
<dbReference type="SUPFAM" id="SSF55347">
    <property type="entry name" value="Glyceraldehyde-3-phosphate dehydrogenase-like, C-terminal domain"/>
    <property type="match status" value="1"/>
</dbReference>
<comment type="caution">
    <text evidence="5">The sequence shown here is derived from an EMBL/GenBank/DDBJ whole genome shotgun (WGS) entry which is preliminary data.</text>
</comment>
<dbReference type="Pfam" id="PF01408">
    <property type="entry name" value="GFO_IDH_MocA"/>
    <property type="match status" value="1"/>
</dbReference>
<name>A0A2M8PEV3_9CHLR</name>
<evidence type="ECO:0000256" key="2">
    <source>
        <dbReference type="ARBA" id="ARBA00023002"/>
    </source>
</evidence>
<comment type="similarity">
    <text evidence="1">Belongs to the Gfo/Idh/MocA family.</text>
</comment>
<dbReference type="GO" id="GO:0016491">
    <property type="term" value="F:oxidoreductase activity"/>
    <property type="evidence" value="ECO:0007669"/>
    <property type="project" value="UniProtKB-KW"/>
</dbReference>